<gene>
    <name evidence="1" type="ORF">LOD99_5272</name>
</gene>
<sequence>MYSQIDNIGSQPALDVFQTLKERIDDRRVIEIVALMKYLLNPASINNSIKKSDMLKTAKGILKRLHPIQAETNDIIEANTTQINNTTELSNLNLVPSKSLMLDELRKSTRKSTTNKILEDDFHFLAKEFSLFESTCSKSSNLQLLEQSLYTIPPTSVEAKRAFSAAGLSTRS</sequence>
<keyword evidence="2" id="KW-1185">Reference proteome</keyword>
<evidence type="ECO:0000313" key="1">
    <source>
        <dbReference type="EMBL" id="KAI6651306.1"/>
    </source>
</evidence>
<dbReference type="EMBL" id="JAKMXF010000305">
    <property type="protein sequence ID" value="KAI6651306.1"/>
    <property type="molecule type" value="Genomic_DNA"/>
</dbReference>
<protein>
    <recommendedName>
        <fullName evidence="3">HAT C-terminal dimerisation domain-containing protein</fullName>
    </recommendedName>
</protein>
<evidence type="ECO:0000313" key="2">
    <source>
        <dbReference type="Proteomes" id="UP001165289"/>
    </source>
</evidence>
<evidence type="ECO:0008006" key="3">
    <source>
        <dbReference type="Google" id="ProtNLM"/>
    </source>
</evidence>
<dbReference type="Proteomes" id="UP001165289">
    <property type="component" value="Unassembled WGS sequence"/>
</dbReference>
<accession>A0AAV7JQY4</accession>
<name>A0AAV7JQY4_9METZ</name>
<organism evidence="1 2">
    <name type="scientific">Oopsacas minuta</name>
    <dbReference type="NCBI Taxonomy" id="111878"/>
    <lineage>
        <taxon>Eukaryota</taxon>
        <taxon>Metazoa</taxon>
        <taxon>Porifera</taxon>
        <taxon>Hexactinellida</taxon>
        <taxon>Hexasterophora</taxon>
        <taxon>Lyssacinosida</taxon>
        <taxon>Leucopsacidae</taxon>
        <taxon>Oopsacas</taxon>
    </lineage>
</organism>
<reference evidence="1 2" key="1">
    <citation type="journal article" date="2023" name="BMC Biol.">
        <title>The compact genome of the sponge Oopsacas minuta (Hexactinellida) is lacking key metazoan core genes.</title>
        <authorList>
            <person name="Santini S."/>
            <person name="Schenkelaars Q."/>
            <person name="Jourda C."/>
            <person name="Duchesne M."/>
            <person name="Belahbib H."/>
            <person name="Rocher C."/>
            <person name="Selva M."/>
            <person name="Riesgo A."/>
            <person name="Vervoort M."/>
            <person name="Leys S.P."/>
            <person name="Kodjabachian L."/>
            <person name="Le Bivic A."/>
            <person name="Borchiellini C."/>
            <person name="Claverie J.M."/>
            <person name="Renard E."/>
        </authorList>
    </citation>
    <scope>NUCLEOTIDE SEQUENCE [LARGE SCALE GENOMIC DNA]</scope>
    <source>
        <strain evidence="1">SPO-2</strain>
    </source>
</reference>
<comment type="caution">
    <text evidence="1">The sequence shown here is derived from an EMBL/GenBank/DDBJ whole genome shotgun (WGS) entry which is preliminary data.</text>
</comment>
<dbReference type="AlphaFoldDB" id="A0AAV7JQY4"/>
<proteinExistence type="predicted"/>